<proteinExistence type="predicted"/>
<evidence type="ECO:0000313" key="6">
    <source>
        <dbReference type="Ensembl" id="ENSVKKP00000013164.1"/>
    </source>
</evidence>
<dbReference type="Proteomes" id="UP000694545">
    <property type="component" value="Unplaced"/>
</dbReference>
<dbReference type="InterPro" id="IPR050650">
    <property type="entry name" value="Type-II_Cytokine-TF_Rcpt"/>
</dbReference>
<dbReference type="PANTHER" id="PTHR20859">
    <property type="entry name" value="INTERFERON/INTERLEUKIN RECEPTOR"/>
    <property type="match status" value="1"/>
</dbReference>
<feature type="domain" description="Fibronectin type-III" evidence="4">
    <location>
        <begin position="22"/>
        <end position="117"/>
    </location>
</feature>
<keyword evidence="2" id="KW-0472">Membrane</keyword>
<dbReference type="Pfam" id="PF01108">
    <property type="entry name" value="Tissue_fac"/>
    <property type="match status" value="1"/>
</dbReference>
<protein>
    <submittedName>
        <fullName evidence="6">Interferon gamma receptor 1</fullName>
    </submittedName>
</protein>
<dbReference type="RefSeq" id="XP_044279751.1">
    <property type="nucleotide sequence ID" value="XM_044423816.1"/>
</dbReference>
<keyword evidence="2" id="KW-1133">Transmembrane helix</keyword>
<dbReference type="InterPro" id="IPR013783">
    <property type="entry name" value="Ig-like_fold"/>
</dbReference>
<feature type="domain" description="Interferon/interleukin receptor" evidence="5">
    <location>
        <begin position="132"/>
        <end position="236"/>
    </location>
</feature>
<dbReference type="FunFam" id="2.60.40.10:FF:001425">
    <property type="entry name" value="Interferon gamma receptor 1"/>
    <property type="match status" value="1"/>
</dbReference>
<evidence type="ECO:0000259" key="5">
    <source>
        <dbReference type="Pfam" id="PF09294"/>
    </source>
</evidence>
<feature type="transmembrane region" description="Helical" evidence="2">
    <location>
        <begin position="247"/>
        <end position="268"/>
    </location>
</feature>
<dbReference type="InterPro" id="IPR015373">
    <property type="entry name" value="Interferon/interleukin_rcp_dom"/>
</dbReference>
<dbReference type="AlphaFoldDB" id="A0A8D2KWQ8"/>
<feature type="chain" id="PRO_5034121848" evidence="3">
    <location>
        <begin position="31"/>
        <end position="425"/>
    </location>
</feature>
<reference evidence="6" key="2">
    <citation type="submission" date="2025-09" db="UniProtKB">
        <authorList>
            <consortium name="Ensembl"/>
        </authorList>
    </citation>
    <scope>IDENTIFICATION</scope>
</reference>
<dbReference type="SUPFAM" id="SSF49265">
    <property type="entry name" value="Fibronectin type III"/>
    <property type="match status" value="2"/>
</dbReference>
<dbReference type="Gene3D" id="2.60.40.10">
    <property type="entry name" value="Immunoglobulins"/>
    <property type="match status" value="2"/>
</dbReference>
<sequence length="425" mass="47449">MGIAEPSVGVVGVLLALSLWAPFGEPGALGAAPEVPPPVNVMVESYNFNTSVCWDYPNITSKPLFSVEVHKYGKNLYRKVDTCVNISQHCCDLTHTIQGTVPFWVRVKALVGIHESQYEESKDQFYLYRHVRIGPPELHCSLNGNHIQVELKHPRTPFHKKSVYSYLSDFTYDVFFWERGHSEKRHKVNLDGCTRKKCTINLTISSWNTVYCVSAVGHSMMYLLKGEKSEESCIEIPLKSSGLTTPIVVGSVCLIVLAIVLIIAYTKLKKRKIQLPRSLLAVVKGVSLETKPESKYISVITEVDKPVSPESEERKSVEEFKATCAKDEDADGCQRALSKGGELSNPEGTVEEILEDEQNPEDNVNYFKSVSGQGESSNSLPILDLSEAEMQQPTVQENFMKVSGYDKPHWKSSDSGEELLITESR</sequence>
<dbReference type="Pfam" id="PF09294">
    <property type="entry name" value="Interfer-bind"/>
    <property type="match status" value="1"/>
</dbReference>
<dbReference type="Ensembl" id="ENSVKKT00000013482.1">
    <property type="protein sequence ID" value="ENSVKKP00000013164.1"/>
    <property type="gene ID" value="ENSVKKG00000009108.1"/>
</dbReference>
<dbReference type="KEGG" id="vko:123020307"/>
<dbReference type="OrthoDB" id="9946382at2759"/>
<evidence type="ECO:0000256" key="3">
    <source>
        <dbReference type="SAM" id="SignalP"/>
    </source>
</evidence>
<dbReference type="PANTHER" id="PTHR20859:SF5">
    <property type="entry name" value="INTERFERON GAMMA RECEPTOR 1"/>
    <property type="match status" value="1"/>
</dbReference>
<keyword evidence="7" id="KW-1185">Reference proteome</keyword>
<dbReference type="GO" id="GO:0019955">
    <property type="term" value="F:cytokine binding"/>
    <property type="evidence" value="ECO:0007669"/>
    <property type="project" value="InterPro"/>
</dbReference>
<dbReference type="InterPro" id="IPR003961">
    <property type="entry name" value="FN3_dom"/>
</dbReference>
<feature type="signal peptide" evidence="3">
    <location>
        <begin position="1"/>
        <end position="30"/>
    </location>
</feature>
<dbReference type="GO" id="GO:0005886">
    <property type="term" value="C:plasma membrane"/>
    <property type="evidence" value="ECO:0007669"/>
    <property type="project" value="TreeGrafter"/>
</dbReference>
<dbReference type="PRINTS" id="PR01777">
    <property type="entry name" value="INTERFERONGR"/>
</dbReference>
<name>A0A8D2KWQ8_VARKO</name>
<dbReference type="OMA" id="NIMLPKS"/>
<gene>
    <name evidence="6" type="primary">IFNGR1</name>
</gene>
<dbReference type="GO" id="GO:0004896">
    <property type="term" value="F:cytokine receptor activity"/>
    <property type="evidence" value="ECO:0007669"/>
    <property type="project" value="InterPro"/>
</dbReference>
<dbReference type="CTD" id="3459"/>
<evidence type="ECO:0000256" key="1">
    <source>
        <dbReference type="SAM" id="MobiDB-lite"/>
    </source>
</evidence>
<accession>A0A8D2KWQ8</accession>
<reference evidence="6" key="1">
    <citation type="submission" date="2025-08" db="UniProtKB">
        <authorList>
            <consortium name="Ensembl"/>
        </authorList>
    </citation>
    <scope>IDENTIFICATION</scope>
</reference>
<dbReference type="InterPro" id="IPR008355">
    <property type="entry name" value="Interferon_gamma_rcpt_asu"/>
</dbReference>
<keyword evidence="3" id="KW-0732">Signal</keyword>
<feature type="region of interest" description="Disordered" evidence="1">
    <location>
        <begin position="404"/>
        <end position="425"/>
    </location>
</feature>
<dbReference type="InterPro" id="IPR036116">
    <property type="entry name" value="FN3_sf"/>
</dbReference>
<dbReference type="GeneID" id="123020307"/>
<evidence type="ECO:0000259" key="4">
    <source>
        <dbReference type="Pfam" id="PF01108"/>
    </source>
</evidence>
<organism evidence="6 7">
    <name type="scientific">Varanus komodoensis</name>
    <name type="common">Komodo dragon</name>
    <dbReference type="NCBI Taxonomy" id="61221"/>
    <lineage>
        <taxon>Eukaryota</taxon>
        <taxon>Metazoa</taxon>
        <taxon>Chordata</taxon>
        <taxon>Craniata</taxon>
        <taxon>Vertebrata</taxon>
        <taxon>Euteleostomi</taxon>
        <taxon>Lepidosauria</taxon>
        <taxon>Squamata</taxon>
        <taxon>Bifurcata</taxon>
        <taxon>Unidentata</taxon>
        <taxon>Episquamata</taxon>
        <taxon>Toxicofera</taxon>
        <taxon>Anguimorpha</taxon>
        <taxon>Paleoanguimorpha</taxon>
        <taxon>Varanoidea</taxon>
        <taxon>Varanidae</taxon>
        <taxon>Varanus</taxon>
    </lineage>
</organism>
<feature type="compositionally biased region" description="Basic and acidic residues" evidence="1">
    <location>
        <begin position="404"/>
        <end position="414"/>
    </location>
</feature>
<evidence type="ECO:0000256" key="2">
    <source>
        <dbReference type="SAM" id="Phobius"/>
    </source>
</evidence>
<keyword evidence="2" id="KW-0812">Transmembrane</keyword>
<evidence type="ECO:0000313" key="7">
    <source>
        <dbReference type="Proteomes" id="UP000694545"/>
    </source>
</evidence>